<dbReference type="PANTHER" id="PTHR38030:SF2">
    <property type="entry name" value="PROTOPORPHYRINOGEN IX DEHYDROGENASE [QUINONE]"/>
    <property type="match status" value="1"/>
</dbReference>
<dbReference type="Gene3D" id="3.40.50.360">
    <property type="match status" value="1"/>
</dbReference>
<accession>A0A644XPZ1</accession>
<dbReference type="AlphaFoldDB" id="A0A644XPZ1"/>
<feature type="domain" description="Flavodoxin" evidence="1">
    <location>
        <begin position="6"/>
        <end position="107"/>
    </location>
</feature>
<name>A0A644XPZ1_9ZZZZ</name>
<protein>
    <recommendedName>
        <fullName evidence="1">Flavodoxin domain-containing protein</fullName>
    </recommendedName>
</protein>
<dbReference type="InterPro" id="IPR052200">
    <property type="entry name" value="Protoporphyrinogen_IX_DH"/>
</dbReference>
<dbReference type="PANTHER" id="PTHR38030">
    <property type="entry name" value="PROTOPORPHYRINOGEN IX DEHYDROGENASE [MENAQUINONE]"/>
    <property type="match status" value="1"/>
</dbReference>
<proteinExistence type="predicted"/>
<evidence type="ECO:0000313" key="2">
    <source>
        <dbReference type="EMBL" id="MPM18219.1"/>
    </source>
</evidence>
<reference evidence="2" key="1">
    <citation type="submission" date="2019-08" db="EMBL/GenBank/DDBJ databases">
        <authorList>
            <person name="Kucharzyk K."/>
            <person name="Murdoch R.W."/>
            <person name="Higgins S."/>
            <person name="Loffler F."/>
        </authorList>
    </citation>
    <scope>NUCLEOTIDE SEQUENCE</scope>
</reference>
<dbReference type="Pfam" id="PF12724">
    <property type="entry name" value="Flavodoxin_5"/>
    <property type="match status" value="1"/>
</dbReference>
<comment type="caution">
    <text evidence="2">The sequence shown here is derived from an EMBL/GenBank/DDBJ whole genome shotgun (WGS) entry which is preliminary data.</text>
</comment>
<dbReference type="GO" id="GO:0070819">
    <property type="term" value="F:menaquinone-dependent protoporphyrinogen oxidase activity"/>
    <property type="evidence" value="ECO:0007669"/>
    <property type="project" value="TreeGrafter"/>
</dbReference>
<dbReference type="InterPro" id="IPR029039">
    <property type="entry name" value="Flavoprotein-like_sf"/>
</dbReference>
<dbReference type="SUPFAM" id="SSF52218">
    <property type="entry name" value="Flavoproteins"/>
    <property type="match status" value="1"/>
</dbReference>
<dbReference type="EMBL" id="VSSQ01002941">
    <property type="protein sequence ID" value="MPM18219.1"/>
    <property type="molecule type" value="Genomic_DNA"/>
</dbReference>
<dbReference type="GO" id="GO:0010181">
    <property type="term" value="F:FMN binding"/>
    <property type="evidence" value="ECO:0007669"/>
    <property type="project" value="TreeGrafter"/>
</dbReference>
<dbReference type="InterPro" id="IPR026816">
    <property type="entry name" value="Flavodoxin_dom"/>
</dbReference>
<organism evidence="2">
    <name type="scientific">bioreactor metagenome</name>
    <dbReference type="NCBI Taxonomy" id="1076179"/>
    <lineage>
        <taxon>unclassified sequences</taxon>
        <taxon>metagenomes</taxon>
        <taxon>ecological metagenomes</taxon>
    </lineage>
</organism>
<dbReference type="GO" id="GO:0006783">
    <property type="term" value="P:heme biosynthetic process"/>
    <property type="evidence" value="ECO:0007669"/>
    <property type="project" value="TreeGrafter"/>
</dbReference>
<sequence length="150" mass="16857">MKTLIVYYSAYRKNTEKIAECMAGQFCGDLVHAKDYNENDVNNYELVGFGSGVYNQKMHPSIFKAIEKSNLQNKNTFVFSTSAVGIKKYNNDAIKLLLDKNAKVVGSFSCRGFFTTKILDIFGGTAKGHPNNVDFQNAEKFAEKIMKEIN</sequence>
<evidence type="ECO:0000259" key="1">
    <source>
        <dbReference type="Pfam" id="PF12724"/>
    </source>
</evidence>
<gene>
    <name evidence="2" type="ORF">SDC9_64625</name>
</gene>